<protein>
    <submittedName>
        <fullName evidence="4">Bromodomain</fullName>
    </submittedName>
</protein>
<dbReference type="AlphaFoldDB" id="A0AAN8W2F7"/>
<evidence type="ECO:0000313" key="4">
    <source>
        <dbReference type="EMBL" id="KAK6938713.1"/>
    </source>
</evidence>
<keyword evidence="1 2" id="KW-0103">Bromodomain</keyword>
<dbReference type="PRINTS" id="PR00503">
    <property type="entry name" value="BROMODOMAIN"/>
</dbReference>
<dbReference type="EMBL" id="JBAMMX010000006">
    <property type="protein sequence ID" value="KAK6938713.1"/>
    <property type="molecule type" value="Genomic_DNA"/>
</dbReference>
<dbReference type="PANTHER" id="PTHR45926">
    <property type="entry name" value="OSJNBA0053K19.4 PROTEIN"/>
    <property type="match status" value="1"/>
</dbReference>
<proteinExistence type="predicted"/>
<evidence type="ECO:0000256" key="1">
    <source>
        <dbReference type="ARBA" id="ARBA00023117"/>
    </source>
</evidence>
<dbReference type="InterPro" id="IPR036427">
    <property type="entry name" value="Bromodomain-like_sf"/>
</dbReference>
<organism evidence="4 5">
    <name type="scientific">Dillenia turbinata</name>
    <dbReference type="NCBI Taxonomy" id="194707"/>
    <lineage>
        <taxon>Eukaryota</taxon>
        <taxon>Viridiplantae</taxon>
        <taxon>Streptophyta</taxon>
        <taxon>Embryophyta</taxon>
        <taxon>Tracheophyta</taxon>
        <taxon>Spermatophyta</taxon>
        <taxon>Magnoliopsida</taxon>
        <taxon>eudicotyledons</taxon>
        <taxon>Gunneridae</taxon>
        <taxon>Pentapetalae</taxon>
        <taxon>Dilleniales</taxon>
        <taxon>Dilleniaceae</taxon>
        <taxon>Dillenia</taxon>
    </lineage>
</organism>
<dbReference type="Gene3D" id="1.20.920.10">
    <property type="entry name" value="Bromodomain-like"/>
    <property type="match status" value="1"/>
</dbReference>
<dbReference type="Pfam" id="PF00439">
    <property type="entry name" value="Bromodomain"/>
    <property type="match status" value="1"/>
</dbReference>
<sequence length="162" mass="17918">MDLGTIKSKLEKSIYIDHEEFAADVRLTFLNAMLYNPPANNVHLIAKCKNLRYERGIGNGHRISLSYLTSRVITSLLRGIGRSWDLCEGLRIAVQESFYPLVIETDSLKETNACVDGLANMGKFVELGHHEATSVPVGLAWLLERDAEGSGSLRVTASRVLS</sequence>
<dbReference type="SUPFAM" id="SSF47370">
    <property type="entry name" value="Bromodomain"/>
    <property type="match status" value="1"/>
</dbReference>
<dbReference type="InterPro" id="IPR001487">
    <property type="entry name" value="Bromodomain"/>
</dbReference>
<reference evidence="4 5" key="1">
    <citation type="submission" date="2023-12" db="EMBL/GenBank/DDBJ databases">
        <title>A high-quality genome assembly for Dillenia turbinata (Dilleniales).</title>
        <authorList>
            <person name="Chanderbali A."/>
        </authorList>
    </citation>
    <scope>NUCLEOTIDE SEQUENCE [LARGE SCALE GENOMIC DNA]</scope>
    <source>
        <strain evidence="4">LSX21</strain>
        <tissue evidence="4">Leaf</tissue>
    </source>
</reference>
<name>A0AAN8W2F7_9MAGN</name>
<dbReference type="PROSITE" id="PS50014">
    <property type="entry name" value="BROMODOMAIN_2"/>
    <property type="match status" value="1"/>
</dbReference>
<evidence type="ECO:0000259" key="3">
    <source>
        <dbReference type="PROSITE" id="PS50014"/>
    </source>
</evidence>
<feature type="domain" description="Bromo" evidence="3">
    <location>
        <begin position="1"/>
        <end position="43"/>
    </location>
</feature>
<dbReference type="Proteomes" id="UP001370490">
    <property type="component" value="Unassembled WGS sequence"/>
</dbReference>
<keyword evidence="5" id="KW-1185">Reference proteome</keyword>
<evidence type="ECO:0000256" key="2">
    <source>
        <dbReference type="PROSITE-ProRule" id="PRU00035"/>
    </source>
</evidence>
<comment type="caution">
    <text evidence="4">The sequence shown here is derived from an EMBL/GenBank/DDBJ whole genome shotgun (WGS) entry which is preliminary data.</text>
</comment>
<accession>A0AAN8W2F7</accession>
<evidence type="ECO:0000313" key="5">
    <source>
        <dbReference type="Proteomes" id="UP001370490"/>
    </source>
</evidence>
<gene>
    <name evidence="4" type="ORF">RJ641_032221</name>
</gene>